<name>A0ABW2RDY8_9BURK</name>
<keyword evidence="1" id="KW-0472">Membrane</keyword>
<dbReference type="SUPFAM" id="SSF50182">
    <property type="entry name" value="Sm-like ribonucleoproteins"/>
    <property type="match status" value="1"/>
</dbReference>
<dbReference type="PANTHER" id="PTHR30221:SF8">
    <property type="entry name" value="SMALL-CONDUCTANCE MECHANOSENSITIVE CHANNEL"/>
    <property type="match status" value="1"/>
</dbReference>
<comment type="caution">
    <text evidence="1">Lacks conserved residue(s) required for the propagation of feature annotation.</text>
</comment>
<keyword evidence="1" id="KW-1003">Cell membrane</keyword>
<keyword evidence="1" id="KW-0813">Transport</keyword>
<accession>A0ABW2RDY8</accession>
<keyword evidence="1" id="KW-0407">Ion channel</keyword>
<dbReference type="PANTHER" id="PTHR30221">
    <property type="entry name" value="SMALL-CONDUCTANCE MECHANOSENSITIVE CHANNEL"/>
    <property type="match status" value="1"/>
</dbReference>
<dbReference type="RefSeq" id="WP_382259876.1">
    <property type="nucleotide sequence ID" value="NZ_JBHTBX010000016.1"/>
</dbReference>
<dbReference type="InterPro" id="IPR010920">
    <property type="entry name" value="LSM_dom_sf"/>
</dbReference>
<keyword evidence="1" id="KW-1133">Transmembrane helix</keyword>
<sequence length="195" mass="21617">MTDLKDLLPDWALPWIASITIGLQIALILLLALLARSLLHRFINRLGDDKHLPVDLVVGGRRLISLLVFGAALLWVLDRLGVSGMVLWTAFTGFATVAAVAFFAAWSVLSNIFCSILIYTTRPFGLNDEVELLESGDKPGLGGRVLDINLIYTTLEEKAPGPEDQGSYLRVPNNLFFQRMTRLRTRDPVVESLLD</sequence>
<dbReference type="Proteomes" id="UP001596495">
    <property type="component" value="Unassembled WGS sequence"/>
</dbReference>
<proteinExistence type="inferred from homology"/>
<gene>
    <name evidence="3" type="ORF">ACFQNJ_17540</name>
</gene>
<evidence type="ECO:0000259" key="2">
    <source>
        <dbReference type="Pfam" id="PF00924"/>
    </source>
</evidence>
<feature type="transmembrane region" description="Helical" evidence="1">
    <location>
        <begin position="56"/>
        <end position="77"/>
    </location>
</feature>
<dbReference type="Gene3D" id="1.10.287.1260">
    <property type="match status" value="1"/>
</dbReference>
<reference evidence="4" key="1">
    <citation type="journal article" date="2019" name="Int. J. Syst. Evol. Microbiol.">
        <title>The Global Catalogue of Microorganisms (GCM) 10K type strain sequencing project: providing services to taxonomists for standard genome sequencing and annotation.</title>
        <authorList>
            <consortium name="The Broad Institute Genomics Platform"/>
            <consortium name="The Broad Institute Genome Sequencing Center for Infectious Disease"/>
            <person name="Wu L."/>
            <person name="Ma J."/>
        </authorList>
    </citation>
    <scope>NUCLEOTIDE SEQUENCE [LARGE SCALE GENOMIC DNA]</scope>
    <source>
        <strain evidence="4">CCUG 54518</strain>
    </source>
</reference>
<protein>
    <recommendedName>
        <fullName evidence="1">Small-conductance mechanosensitive channel</fullName>
    </recommendedName>
</protein>
<keyword evidence="4" id="KW-1185">Reference proteome</keyword>
<evidence type="ECO:0000313" key="4">
    <source>
        <dbReference type="Proteomes" id="UP001596495"/>
    </source>
</evidence>
<comment type="function">
    <text evidence="1">Mechanosensitive channel that participates in the regulation of osmotic pressure changes within the cell, opening in response to stretch forces in the membrane lipid bilayer, without the need for other proteins. Contributes to normal resistance to hypoosmotic shock. Forms an ion channel of 1.0 nanosiemens conductance with a slight preference for anions.</text>
</comment>
<keyword evidence="1" id="KW-0812">Transmembrane</keyword>
<dbReference type="EMBL" id="JBHTBX010000016">
    <property type="protein sequence ID" value="MFC7436316.1"/>
    <property type="molecule type" value="Genomic_DNA"/>
</dbReference>
<dbReference type="InterPro" id="IPR006685">
    <property type="entry name" value="MscS_channel_2nd"/>
</dbReference>
<feature type="transmembrane region" description="Helical" evidence="1">
    <location>
        <begin position="97"/>
        <end position="119"/>
    </location>
</feature>
<comment type="subunit">
    <text evidence="1">Homoheptamer.</text>
</comment>
<feature type="domain" description="Mechanosensitive ion channel MscS" evidence="2">
    <location>
        <begin position="108"/>
        <end position="178"/>
    </location>
</feature>
<evidence type="ECO:0000256" key="1">
    <source>
        <dbReference type="RuleBase" id="RU369025"/>
    </source>
</evidence>
<dbReference type="Pfam" id="PF00924">
    <property type="entry name" value="MS_channel_2nd"/>
    <property type="match status" value="1"/>
</dbReference>
<comment type="similarity">
    <text evidence="1">Belongs to the MscS (TC 1.A.23) family.</text>
</comment>
<evidence type="ECO:0000313" key="3">
    <source>
        <dbReference type="EMBL" id="MFC7436316.1"/>
    </source>
</evidence>
<comment type="subcellular location">
    <subcellularLocation>
        <location evidence="1">Cell inner membrane</location>
        <topology evidence="1">Multi-pass membrane protein</topology>
    </subcellularLocation>
</comment>
<keyword evidence="1" id="KW-0406">Ion transport</keyword>
<feature type="transmembrane region" description="Helical" evidence="1">
    <location>
        <begin position="12"/>
        <end position="35"/>
    </location>
</feature>
<keyword evidence="1" id="KW-0997">Cell inner membrane</keyword>
<dbReference type="InterPro" id="IPR045275">
    <property type="entry name" value="MscS_archaea/bacteria_type"/>
</dbReference>
<comment type="caution">
    <text evidence="3">The sequence shown here is derived from an EMBL/GenBank/DDBJ whole genome shotgun (WGS) entry which is preliminary data.</text>
</comment>
<organism evidence="3 4">
    <name type="scientific">Hydrogenophaga bisanensis</name>
    <dbReference type="NCBI Taxonomy" id="439611"/>
    <lineage>
        <taxon>Bacteria</taxon>
        <taxon>Pseudomonadati</taxon>
        <taxon>Pseudomonadota</taxon>
        <taxon>Betaproteobacteria</taxon>
        <taxon>Burkholderiales</taxon>
        <taxon>Comamonadaceae</taxon>
        <taxon>Hydrogenophaga</taxon>
    </lineage>
</organism>